<feature type="transmembrane region" description="Helical" evidence="11">
    <location>
        <begin position="367"/>
        <end position="389"/>
    </location>
</feature>
<dbReference type="GO" id="GO:0015293">
    <property type="term" value="F:symporter activity"/>
    <property type="evidence" value="ECO:0007669"/>
    <property type="project" value="UniProtKB-KW"/>
</dbReference>
<dbReference type="EMBL" id="CP106878">
    <property type="protein sequence ID" value="WAA09014.1"/>
    <property type="molecule type" value="Genomic_DNA"/>
</dbReference>
<evidence type="ECO:0000313" key="14">
    <source>
        <dbReference type="Proteomes" id="UP001164718"/>
    </source>
</evidence>
<feature type="transmembrane region" description="Helical" evidence="11">
    <location>
        <begin position="12"/>
        <end position="36"/>
    </location>
</feature>
<dbReference type="KEGG" id="faf:OE104_10455"/>
<feature type="transmembrane region" description="Helical" evidence="11">
    <location>
        <begin position="107"/>
        <end position="127"/>
    </location>
</feature>
<dbReference type="Proteomes" id="UP001164718">
    <property type="component" value="Chromosome"/>
</dbReference>
<evidence type="ECO:0000259" key="12">
    <source>
        <dbReference type="PROSITE" id="PS50850"/>
    </source>
</evidence>
<protein>
    <recommendedName>
        <fullName evidence="10">Putative proline/betaine transporter</fullName>
    </recommendedName>
</protein>
<keyword evidence="3" id="KW-0813">Transport</keyword>
<evidence type="ECO:0000256" key="5">
    <source>
        <dbReference type="ARBA" id="ARBA00022692"/>
    </source>
</evidence>
<evidence type="ECO:0000256" key="8">
    <source>
        <dbReference type="ARBA" id="ARBA00023136"/>
    </source>
</evidence>
<comment type="function">
    <text evidence="9">May be a proton symporter involved in the uptake of osmolytes such as proline and glycine betaine.</text>
</comment>
<feature type="transmembrane region" description="Helical" evidence="11">
    <location>
        <begin position="327"/>
        <end position="347"/>
    </location>
</feature>
<keyword evidence="7 11" id="KW-1133">Transmembrane helix</keyword>
<dbReference type="Pfam" id="PF00083">
    <property type="entry name" value="Sugar_tr"/>
    <property type="match status" value="1"/>
</dbReference>
<reference evidence="13" key="1">
    <citation type="submission" date="2022-09" db="EMBL/GenBank/DDBJ databases">
        <title>Complete Genomes of Fervidibacillus albus and Fervidibacillus halotolerans isolated from tidal flat sediments.</title>
        <authorList>
            <person name="Kwon K.K."/>
            <person name="Yang S.-H."/>
            <person name="Park M.J."/>
            <person name="Oh H.-M."/>
        </authorList>
    </citation>
    <scope>NUCLEOTIDE SEQUENCE</scope>
    <source>
        <strain evidence="13">MEBiC13591</strain>
    </source>
</reference>
<evidence type="ECO:0000256" key="2">
    <source>
        <dbReference type="ARBA" id="ARBA00008240"/>
    </source>
</evidence>
<keyword evidence="5 11" id="KW-0812">Transmembrane</keyword>
<keyword evidence="4" id="KW-1003">Cell membrane</keyword>
<evidence type="ECO:0000313" key="13">
    <source>
        <dbReference type="EMBL" id="WAA09014.1"/>
    </source>
</evidence>
<dbReference type="InterPro" id="IPR036259">
    <property type="entry name" value="MFS_trans_sf"/>
</dbReference>
<dbReference type="InterPro" id="IPR020846">
    <property type="entry name" value="MFS_dom"/>
</dbReference>
<dbReference type="InterPro" id="IPR011701">
    <property type="entry name" value="MFS"/>
</dbReference>
<feature type="transmembrane region" description="Helical" evidence="11">
    <location>
        <begin position="186"/>
        <end position="205"/>
    </location>
</feature>
<evidence type="ECO:0000256" key="3">
    <source>
        <dbReference type="ARBA" id="ARBA00022448"/>
    </source>
</evidence>
<dbReference type="SUPFAM" id="SSF103473">
    <property type="entry name" value="MFS general substrate transporter"/>
    <property type="match status" value="1"/>
</dbReference>
<feature type="transmembrane region" description="Helical" evidence="11">
    <location>
        <begin position="148"/>
        <end position="174"/>
    </location>
</feature>
<dbReference type="AlphaFoldDB" id="A0A9E8RV77"/>
<gene>
    <name evidence="13" type="ORF">OE104_10455</name>
</gene>
<feature type="domain" description="Major facilitator superfamily (MFS) profile" evidence="12">
    <location>
        <begin position="10"/>
        <end position="420"/>
    </location>
</feature>
<dbReference type="InterPro" id="IPR005828">
    <property type="entry name" value="MFS_sugar_transport-like"/>
</dbReference>
<feature type="transmembrane region" description="Helical" evidence="11">
    <location>
        <begin position="272"/>
        <end position="290"/>
    </location>
</feature>
<name>A0A9E8RV77_9BACI</name>
<dbReference type="Gene3D" id="1.20.1250.20">
    <property type="entry name" value="MFS general substrate transporter like domains"/>
    <property type="match status" value="2"/>
</dbReference>
<evidence type="ECO:0000256" key="1">
    <source>
        <dbReference type="ARBA" id="ARBA00004651"/>
    </source>
</evidence>
<keyword evidence="14" id="KW-1185">Reference proteome</keyword>
<dbReference type="GO" id="GO:0005886">
    <property type="term" value="C:plasma membrane"/>
    <property type="evidence" value="ECO:0007669"/>
    <property type="project" value="UniProtKB-SubCell"/>
</dbReference>
<dbReference type="FunFam" id="1.20.1250.20:FF:000001">
    <property type="entry name" value="Dicarboxylate MFS transporter"/>
    <property type="match status" value="1"/>
</dbReference>
<feature type="transmembrane region" description="Helical" evidence="11">
    <location>
        <begin position="395"/>
        <end position="414"/>
    </location>
</feature>
<dbReference type="PANTHER" id="PTHR43045:SF1">
    <property type="entry name" value="SHIKIMATE TRANSPORTER"/>
    <property type="match status" value="1"/>
</dbReference>
<evidence type="ECO:0000256" key="10">
    <source>
        <dbReference type="ARBA" id="ARBA00039918"/>
    </source>
</evidence>
<dbReference type="InterPro" id="IPR005829">
    <property type="entry name" value="Sugar_transporter_CS"/>
</dbReference>
<accession>A0A9E8RV77</accession>
<dbReference type="PANTHER" id="PTHR43045">
    <property type="entry name" value="SHIKIMATE TRANSPORTER"/>
    <property type="match status" value="1"/>
</dbReference>
<keyword evidence="8 11" id="KW-0472">Membrane</keyword>
<dbReference type="RefSeq" id="WP_275416798.1">
    <property type="nucleotide sequence ID" value="NZ_CP106878.1"/>
</dbReference>
<feature type="transmembrane region" description="Helical" evidence="11">
    <location>
        <begin position="302"/>
        <end position="321"/>
    </location>
</feature>
<evidence type="ECO:0000256" key="4">
    <source>
        <dbReference type="ARBA" id="ARBA00022475"/>
    </source>
</evidence>
<dbReference type="PROSITE" id="PS00217">
    <property type="entry name" value="SUGAR_TRANSPORT_2"/>
    <property type="match status" value="1"/>
</dbReference>
<dbReference type="Pfam" id="PF07690">
    <property type="entry name" value="MFS_1"/>
    <property type="match status" value="1"/>
</dbReference>
<organism evidence="13 14">
    <name type="scientific">Fervidibacillus albus</name>
    <dbReference type="NCBI Taxonomy" id="2980026"/>
    <lineage>
        <taxon>Bacteria</taxon>
        <taxon>Bacillati</taxon>
        <taxon>Bacillota</taxon>
        <taxon>Bacilli</taxon>
        <taxon>Bacillales</taxon>
        <taxon>Bacillaceae</taxon>
        <taxon>Fervidibacillus</taxon>
    </lineage>
</organism>
<evidence type="ECO:0000256" key="9">
    <source>
        <dbReference type="ARBA" id="ARBA00037295"/>
    </source>
</evidence>
<feature type="transmembrane region" description="Helical" evidence="11">
    <location>
        <begin position="83"/>
        <end position="101"/>
    </location>
</feature>
<evidence type="ECO:0000256" key="7">
    <source>
        <dbReference type="ARBA" id="ARBA00022989"/>
    </source>
</evidence>
<keyword evidence="6" id="KW-0769">Symport</keyword>
<feature type="transmembrane region" description="Helical" evidence="11">
    <location>
        <begin position="236"/>
        <end position="260"/>
    </location>
</feature>
<dbReference type="CDD" id="cd17369">
    <property type="entry name" value="MFS_ShiA_like"/>
    <property type="match status" value="1"/>
</dbReference>
<sequence length="443" mass="48447">MAQNNSIKKIASASFLGAFLEWYDFFLYGTASAVVLNKLFFPSSDPMVGTLAAFGSLASGYLIRPIGGIVFGHFGDRLGRKKVLAITMILMGGVTFLIGLLPTYESIGIWAPTLLIFLRLIQGFALGGEYGGASLLLIEHAPREKRGFWGGVLQAATPLGALAASGIFAIVASLEESVFLSIGWRIPFLISIVLTIVGLFVRFRIEETPAFKEIKETGTEERFPLLELFRSYSKNIWIALGARLSEGVSFNIFNVFVITYVTTHLGLPNSTALFGVSISSGIAALFSPLFGMLSDKFGRKKVYLFGAIWFIAFAYPFFALLDTKIGLVIYIAIAMGYVLSTTPMFSIQSVFFSEMFGTRVRYTGLSFVYQLAGVLAGLTPLISTSLLLYNNGNPLYVIVFMIGIGLITMISTMLTKETYKLDVSEIEAEMQVVESKQLGEKHS</sequence>
<proteinExistence type="inferred from homology"/>
<comment type="subcellular location">
    <subcellularLocation>
        <location evidence="1">Cell membrane</location>
        <topology evidence="1">Multi-pass membrane protein</topology>
    </subcellularLocation>
</comment>
<evidence type="ECO:0000256" key="11">
    <source>
        <dbReference type="SAM" id="Phobius"/>
    </source>
</evidence>
<evidence type="ECO:0000256" key="6">
    <source>
        <dbReference type="ARBA" id="ARBA00022847"/>
    </source>
</evidence>
<comment type="similarity">
    <text evidence="2">Belongs to the major facilitator superfamily. Metabolite:H+ Symporter (MHS) family (TC 2.A.1.6) family.</text>
</comment>
<dbReference type="PROSITE" id="PS50850">
    <property type="entry name" value="MFS"/>
    <property type="match status" value="1"/>
</dbReference>
<feature type="transmembrane region" description="Helical" evidence="11">
    <location>
        <begin position="48"/>
        <end position="71"/>
    </location>
</feature>